<evidence type="ECO:0000313" key="2">
    <source>
        <dbReference type="Proteomes" id="UP001177021"/>
    </source>
</evidence>
<dbReference type="Proteomes" id="UP001177021">
    <property type="component" value="Unassembled WGS sequence"/>
</dbReference>
<name>A0ACB0L6I3_TRIPR</name>
<proteinExistence type="predicted"/>
<keyword evidence="2" id="KW-1185">Reference proteome</keyword>
<protein>
    <submittedName>
        <fullName evidence="1">Uncharacterized protein</fullName>
    </submittedName>
</protein>
<gene>
    <name evidence="1" type="ORF">MILVUS5_LOCUS29370</name>
</gene>
<dbReference type="EMBL" id="CASHSV030000409">
    <property type="protein sequence ID" value="CAJ2664066.1"/>
    <property type="molecule type" value="Genomic_DNA"/>
</dbReference>
<comment type="caution">
    <text evidence="1">The sequence shown here is derived from an EMBL/GenBank/DDBJ whole genome shotgun (WGS) entry which is preliminary data.</text>
</comment>
<reference evidence="1" key="1">
    <citation type="submission" date="2023-10" db="EMBL/GenBank/DDBJ databases">
        <authorList>
            <person name="Rodriguez Cubillos JULIANA M."/>
            <person name="De Vega J."/>
        </authorList>
    </citation>
    <scope>NUCLEOTIDE SEQUENCE</scope>
</reference>
<accession>A0ACB0L6I3</accession>
<evidence type="ECO:0000313" key="1">
    <source>
        <dbReference type="EMBL" id="CAJ2664066.1"/>
    </source>
</evidence>
<organism evidence="1 2">
    <name type="scientific">Trifolium pratense</name>
    <name type="common">Red clover</name>
    <dbReference type="NCBI Taxonomy" id="57577"/>
    <lineage>
        <taxon>Eukaryota</taxon>
        <taxon>Viridiplantae</taxon>
        <taxon>Streptophyta</taxon>
        <taxon>Embryophyta</taxon>
        <taxon>Tracheophyta</taxon>
        <taxon>Spermatophyta</taxon>
        <taxon>Magnoliopsida</taxon>
        <taxon>eudicotyledons</taxon>
        <taxon>Gunneridae</taxon>
        <taxon>Pentapetalae</taxon>
        <taxon>rosids</taxon>
        <taxon>fabids</taxon>
        <taxon>Fabales</taxon>
        <taxon>Fabaceae</taxon>
        <taxon>Papilionoideae</taxon>
        <taxon>50 kb inversion clade</taxon>
        <taxon>NPAAA clade</taxon>
        <taxon>Hologalegina</taxon>
        <taxon>IRL clade</taxon>
        <taxon>Trifolieae</taxon>
        <taxon>Trifolium</taxon>
    </lineage>
</organism>
<sequence>MYGDQDSWCSRMMNDLDSNFEDWFISRVVTCNLNCSSYHVGISSSSVTLSLGNVLDPTSKLNFLTFCFKKLYPSNYEDKIKKVKDGLLDLFDAYKQDMVPASSSLASSSRNTHSHSIDQPLKNTSFMKEYRQEKIQQISNDGKSELEIYLDEKCLLDDDVDILQYWKSNSIRFPQLAIMACDILSIPITTVASESSFSIGGRILNKYRNCLLPETVQALICTRNWLHDFKEIGPSGKFN</sequence>